<feature type="domain" description="PKD/Chitinase" evidence="2">
    <location>
        <begin position="322"/>
        <end position="416"/>
    </location>
</feature>
<sequence>MYSEFLTKKASWILSLLILVSFFGLFLPPFVAHANTGFCGSDSSPTYTPCPSPGVPATAPGAPVLKNYVSPGQTILGAQNYREQQETIIMGLLAGRNAPGMSVANKVVLEKDCVGKGELCSTTSFFGMFRVEGICIAPQTCEAKGVTPLAGIGLAVGSAIVLQTVNKLLNPPPSQPTAPPGFPYNNPYGTPVCTGARYISTIPNDPNPCGVYIPITNPGGTTATLDVTPDSGPAPLTVTFTITDTSTACPHSAIMISAGDGTPPATAIPANSPCAGRTPQVFTYTYWLAGTYPVTLTNATTEEVLQTVTVTVSAGYSNATTTAILDVAPPAGIAPLLVTFTATDTSPACPHPPIMISAGDGTASAVAIPVNTSTSCDISPQELTYKYKTAGTYQATLTNAATEEVLQTVTVTVAPDTANARLDAVPSSGPAPLTVKFTVTDTSASCPRAAISLMVGDRSLPVTALSAASVCTGINPVSFNYVYRIPGTYRAEIANMDTKKVLQAVNIAVTPEAPYTPASVGVTTVSYGASAVNVSPSLLNLSGVPANTPANTAVARPATIQASTFGDILVSAAGVTIIGGGHDTDGRTGVSGFFGYDPALGVDPQTRARQLCNARPWGSSSATSIIPPSFFDSICNARGYKASAVSNPPAASQNAQTPAKTATTTSAGPTVPPEVYIKAVPAIVKIGSRTSIFWNAVGVKSCLLTSPDGSFSGNTLKGAASTVPITADTVFSIACIKPDNSQISNSVKVKIEI</sequence>
<name>A0A1F6DCF6_9BACT</name>
<feature type="region of interest" description="Disordered" evidence="1">
    <location>
        <begin position="646"/>
        <end position="668"/>
    </location>
</feature>
<dbReference type="EMBL" id="MFLD01000038">
    <property type="protein sequence ID" value="OGG58692.1"/>
    <property type="molecule type" value="Genomic_DNA"/>
</dbReference>
<evidence type="ECO:0000256" key="1">
    <source>
        <dbReference type="SAM" id="MobiDB-lite"/>
    </source>
</evidence>
<evidence type="ECO:0000259" key="2">
    <source>
        <dbReference type="SMART" id="SM00089"/>
    </source>
</evidence>
<evidence type="ECO:0000313" key="3">
    <source>
        <dbReference type="EMBL" id="OGG58692.1"/>
    </source>
</evidence>
<dbReference type="InterPro" id="IPR035986">
    <property type="entry name" value="PKD_dom_sf"/>
</dbReference>
<evidence type="ECO:0000313" key="4">
    <source>
        <dbReference type="Proteomes" id="UP000178042"/>
    </source>
</evidence>
<reference evidence="3 4" key="1">
    <citation type="journal article" date="2016" name="Nat. Commun.">
        <title>Thousands of microbial genomes shed light on interconnected biogeochemical processes in an aquifer system.</title>
        <authorList>
            <person name="Anantharaman K."/>
            <person name="Brown C.T."/>
            <person name="Hug L.A."/>
            <person name="Sharon I."/>
            <person name="Castelle C.J."/>
            <person name="Probst A.J."/>
            <person name="Thomas B.C."/>
            <person name="Singh A."/>
            <person name="Wilkins M.J."/>
            <person name="Karaoz U."/>
            <person name="Brodie E.L."/>
            <person name="Williams K.H."/>
            <person name="Hubbard S.S."/>
            <person name="Banfield J.F."/>
        </authorList>
    </citation>
    <scope>NUCLEOTIDE SEQUENCE [LARGE SCALE GENOMIC DNA]</scope>
</reference>
<organism evidence="3 4">
    <name type="scientific">Candidatus Kaiserbacteria bacterium RIFCSPHIGHO2_02_FULL_49_16</name>
    <dbReference type="NCBI Taxonomy" id="1798490"/>
    <lineage>
        <taxon>Bacteria</taxon>
        <taxon>Candidatus Kaiseribacteriota</taxon>
    </lineage>
</organism>
<dbReference type="SMART" id="SM00089">
    <property type="entry name" value="PKD"/>
    <property type="match status" value="3"/>
</dbReference>
<feature type="domain" description="PKD/Chitinase" evidence="2">
    <location>
        <begin position="222"/>
        <end position="315"/>
    </location>
</feature>
<dbReference type="Proteomes" id="UP000178042">
    <property type="component" value="Unassembled WGS sequence"/>
</dbReference>
<dbReference type="SUPFAM" id="SSF49299">
    <property type="entry name" value="PKD domain"/>
    <property type="match status" value="2"/>
</dbReference>
<dbReference type="Gene3D" id="2.60.40.10">
    <property type="entry name" value="Immunoglobulins"/>
    <property type="match status" value="2"/>
</dbReference>
<comment type="caution">
    <text evidence="3">The sequence shown here is derived from an EMBL/GenBank/DDBJ whole genome shotgun (WGS) entry which is preliminary data.</text>
</comment>
<gene>
    <name evidence="3" type="ORF">A3C86_00770</name>
</gene>
<feature type="domain" description="PKD/Chitinase" evidence="2">
    <location>
        <begin position="419"/>
        <end position="512"/>
    </location>
</feature>
<dbReference type="InterPro" id="IPR013783">
    <property type="entry name" value="Ig-like_fold"/>
</dbReference>
<proteinExistence type="predicted"/>
<accession>A0A1F6DCF6</accession>
<dbReference type="InterPro" id="IPR022409">
    <property type="entry name" value="PKD/Chitinase_dom"/>
</dbReference>
<protein>
    <recommendedName>
        <fullName evidence="2">PKD/Chitinase domain-containing protein</fullName>
    </recommendedName>
</protein>
<dbReference type="AlphaFoldDB" id="A0A1F6DCF6"/>